<dbReference type="AlphaFoldDB" id="A0A437R0Q5"/>
<keyword evidence="3" id="KW-1185">Reference proteome</keyword>
<gene>
    <name evidence="2" type="ORF">EOE67_06825</name>
</gene>
<name>A0A437R0Q5_9GAMM</name>
<dbReference type="SUPFAM" id="SSF53474">
    <property type="entry name" value="alpha/beta-Hydrolases"/>
    <property type="match status" value="1"/>
</dbReference>
<reference evidence="2 3" key="1">
    <citation type="submission" date="2019-01" db="EMBL/GenBank/DDBJ databases">
        <authorList>
            <person name="Chen W.-M."/>
        </authorList>
    </citation>
    <scope>NUCLEOTIDE SEQUENCE [LARGE SCALE GENOMIC DNA]</scope>
    <source>
        <strain evidence="2 3">KYPC3</strain>
    </source>
</reference>
<dbReference type="InterPro" id="IPR029058">
    <property type="entry name" value="AB_hydrolase_fold"/>
</dbReference>
<sequence>MKITAMLLAAVFCSINVSAAVGGYPVVLIHGFQPDNLKDKPNASQVKVNGQEYWQDYWASRADLRIDWPSQERISVKIASDYVWPQLKKLAIDGTCARGCIFVNHSTGDLITRYILDNQALWLKNAGLTPLNIVATFDFSGAGGGSELADLAVNVATGGGLIDGALKFAVSLWLGETPSAGNVGVLLDLRVNTARQLAPQPLSKVPRLRFVGGASDYLGVTSPFLPGDDDGVVSPHSSCGASQAAAFDSCSASIALDGKLESQSAGVRNFMPYHYPLLMSDSYSHNATIGLQRQGQVTAARSQGNYLDQRALKFTTYQENRGWWVFSSKYQLVTGSDQFSMTDLVFRAAN</sequence>
<organism evidence="2 3">
    <name type="scientific">Rheinheimera riviphila</name>
    <dbReference type="NCBI Taxonomy" id="1834037"/>
    <lineage>
        <taxon>Bacteria</taxon>
        <taxon>Pseudomonadati</taxon>
        <taxon>Pseudomonadota</taxon>
        <taxon>Gammaproteobacteria</taxon>
        <taxon>Chromatiales</taxon>
        <taxon>Chromatiaceae</taxon>
        <taxon>Rheinheimera</taxon>
    </lineage>
</organism>
<evidence type="ECO:0000313" key="2">
    <source>
        <dbReference type="EMBL" id="RVU40303.1"/>
    </source>
</evidence>
<evidence type="ECO:0008006" key="4">
    <source>
        <dbReference type="Google" id="ProtNLM"/>
    </source>
</evidence>
<dbReference type="EMBL" id="SACS01000005">
    <property type="protein sequence ID" value="RVU40303.1"/>
    <property type="molecule type" value="Genomic_DNA"/>
</dbReference>
<protein>
    <recommendedName>
        <fullName evidence="4">Alpha/beta hydrolase</fullName>
    </recommendedName>
</protein>
<evidence type="ECO:0000313" key="3">
    <source>
        <dbReference type="Proteomes" id="UP000283077"/>
    </source>
</evidence>
<feature type="signal peptide" evidence="1">
    <location>
        <begin position="1"/>
        <end position="19"/>
    </location>
</feature>
<comment type="caution">
    <text evidence="2">The sequence shown here is derived from an EMBL/GenBank/DDBJ whole genome shotgun (WGS) entry which is preliminary data.</text>
</comment>
<dbReference type="Proteomes" id="UP000283077">
    <property type="component" value="Unassembled WGS sequence"/>
</dbReference>
<feature type="chain" id="PRO_5019135663" description="Alpha/beta hydrolase" evidence="1">
    <location>
        <begin position="20"/>
        <end position="350"/>
    </location>
</feature>
<accession>A0A437R0Q5</accession>
<proteinExistence type="predicted"/>
<evidence type="ECO:0000256" key="1">
    <source>
        <dbReference type="SAM" id="SignalP"/>
    </source>
</evidence>
<dbReference type="RefSeq" id="WP_127698288.1">
    <property type="nucleotide sequence ID" value="NZ_SACS01000005.1"/>
</dbReference>
<dbReference type="OrthoDB" id="6189739at2"/>
<keyword evidence="1" id="KW-0732">Signal</keyword>